<organism evidence="4 5">
    <name type="scientific">Methanothermobacter marburgensis (strain ATCC BAA-927 / DSM 2133 / JCM 14651 / NBRC 100331 / OCM 82 / Marburg)</name>
    <name type="common">Methanobacterium thermoautotrophicum</name>
    <dbReference type="NCBI Taxonomy" id="79929"/>
    <lineage>
        <taxon>Archaea</taxon>
        <taxon>Methanobacteriati</taxon>
        <taxon>Methanobacteriota</taxon>
        <taxon>Methanomada group</taxon>
        <taxon>Methanobacteria</taxon>
        <taxon>Methanobacteriales</taxon>
        <taxon>Methanobacteriaceae</taxon>
        <taxon>Methanothermobacter</taxon>
    </lineage>
</organism>
<dbReference type="EvolutionaryTrace" id="D9PVS9"/>
<dbReference type="GeneID" id="77399512"/>
<protein>
    <submittedName>
        <fullName evidence="4">Predicted NADH dehydrogenase</fullName>
    </submittedName>
</protein>
<evidence type="ECO:0000313" key="5">
    <source>
        <dbReference type="Proteomes" id="UP000000345"/>
    </source>
</evidence>
<dbReference type="GO" id="GO:0005829">
    <property type="term" value="C:cytosol"/>
    <property type="evidence" value="ECO:0007669"/>
    <property type="project" value="TreeGrafter"/>
</dbReference>
<feature type="binding site" evidence="6">
    <location>
        <position position="91"/>
    </location>
    <ligand>
        <name>FMN</name>
        <dbReference type="ChEBI" id="CHEBI:58210"/>
    </ligand>
</feature>
<dbReference type="KEGG" id="mmg:MTBMA_c07320"/>
<feature type="binding site" evidence="6">
    <location>
        <position position="90"/>
    </location>
    <ligand>
        <name>FMN</name>
        <dbReference type="ChEBI" id="CHEBI:58210"/>
    </ligand>
</feature>
<feature type="binding site" evidence="6">
    <location>
        <position position="16"/>
    </location>
    <ligand>
        <name>FMN</name>
        <dbReference type="ChEBI" id="CHEBI:58210"/>
    </ligand>
</feature>
<feature type="binding site" evidence="6">
    <location>
        <position position="135"/>
    </location>
    <ligand>
        <name>FMN</name>
        <dbReference type="ChEBI" id="CHEBI:58210"/>
    </ligand>
</feature>
<dbReference type="InterPro" id="IPR029039">
    <property type="entry name" value="Flavoprotein-like_sf"/>
</dbReference>
<dbReference type="PDBsum" id="4R81"/>
<dbReference type="Proteomes" id="UP000000345">
    <property type="component" value="Chromosome"/>
</dbReference>
<dbReference type="GO" id="GO:0000166">
    <property type="term" value="F:nucleotide binding"/>
    <property type="evidence" value="ECO:0007669"/>
    <property type="project" value="UniProtKB-KW"/>
</dbReference>
<feature type="binding site" evidence="6">
    <location>
        <position position="53"/>
    </location>
    <ligand>
        <name>FMN</name>
        <dbReference type="ChEBI" id="CHEBI:58210"/>
    </ligand>
</feature>
<sequence length="196" mass="22297">MHVYILFAHPSRKSFSREVLEAFTEGLSEAGHTYEVGDLYRMNFRSELSQEEYLREISQEAGSPLPEDVMEEHERIGRADALAFIYPLWWSDCPAKLKGWFDRVWTYGYAYFYEDGERGTRIDIEKAVVLCSAGHTEEDLEGTGIAESMRSVMLGDRLLGVGVKNVTMEILGGMVPGDDSCREINLMRARRAGRNL</sequence>
<keyword evidence="6" id="KW-0002">3D-structure</keyword>
<gene>
    <name evidence="4" type="ordered locus">MTBMA_c07320</name>
</gene>
<accession>D9PVS9</accession>
<keyword evidence="5" id="KW-1185">Reference proteome</keyword>
<dbReference type="PATRIC" id="fig|79929.8.peg.718"/>
<dbReference type="AlphaFoldDB" id="D9PVS9"/>
<dbReference type="SMR" id="D9PVS9"/>
<dbReference type="RefSeq" id="WP_013295551.1">
    <property type="nucleotide sequence ID" value="NC_014408.1"/>
</dbReference>
<keyword evidence="6" id="KW-0285">Flavoprotein</keyword>
<dbReference type="GO" id="GO:0003955">
    <property type="term" value="F:NAD(P)H dehydrogenase (quinone) activity"/>
    <property type="evidence" value="ECO:0007669"/>
    <property type="project" value="TreeGrafter"/>
</dbReference>
<dbReference type="OrthoDB" id="9059at2157"/>
<dbReference type="PaxDb" id="79929-MTBMA_c07320"/>
<feature type="binding site" evidence="6">
    <location>
        <position position="134"/>
    </location>
    <ligand>
        <name>FMN</name>
        <dbReference type="ChEBI" id="CHEBI:58210"/>
    </ligand>
</feature>
<dbReference type="PANTHER" id="PTHR10204:SF34">
    <property type="entry name" value="NAD(P)H DEHYDROGENASE [QUINONE] 1 ISOFORM 1"/>
    <property type="match status" value="1"/>
</dbReference>
<feature type="binding site" evidence="6">
    <location>
        <position position="132"/>
    </location>
    <ligand>
        <name>FMN</name>
        <dbReference type="ChEBI" id="CHEBI:58210"/>
    </ligand>
</feature>
<dbReference type="HOGENOM" id="CLU_058643_1_1_2"/>
<dbReference type="PDB" id="4R81">
    <property type="method" value="X-ray"/>
    <property type="resolution" value="1.50 A"/>
    <property type="chains" value="A/B/C/D=1-196"/>
</dbReference>
<dbReference type="STRING" id="79929.MTBMA_c07320"/>
<evidence type="ECO:0007829" key="6">
    <source>
        <dbReference type="PDB" id="4R81"/>
    </source>
</evidence>
<dbReference type="GeneID" id="9704440"/>
<keyword evidence="2" id="KW-0560">Oxidoreductase</keyword>
<dbReference type="InterPro" id="IPR003680">
    <property type="entry name" value="Flavodoxin_fold"/>
</dbReference>
<feature type="binding site" evidence="6">
    <location>
        <position position="9"/>
    </location>
    <ligand>
        <name>FMN</name>
        <dbReference type="ChEBI" id="CHEBI:58210"/>
    </ligand>
</feature>
<dbReference type="SUPFAM" id="SSF52218">
    <property type="entry name" value="Flavoproteins"/>
    <property type="match status" value="1"/>
</dbReference>
<dbReference type="Pfam" id="PF02525">
    <property type="entry name" value="Flavodoxin_2"/>
    <property type="match status" value="1"/>
</dbReference>
<comment type="similarity">
    <text evidence="1">Belongs to the NAD(P)H dehydrogenase (quinone) family.</text>
</comment>
<keyword evidence="6" id="KW-0288">FMN</keyword>
<keyword evidence="6" id="KW-0547">Nucleotide-binding</keyword>
<feature type="domain" description="Flavodoxin-like fold" evidence="3">
    <location>
        <begin position="1"/>
        <end position="178"/>
    </location>
</feature>
<name>D9PVS9_METTM</name>
<dbReference type="PANTHER" id="PTHR10204">
    <property type="entry name" value="NAD P H OXIDOREDUCTASE-RELATED"/>
    <property type="match status" value="1"/>
</dbReference>
<evidence type="ECO:0000259" key="3">
    <source>
        <dbReference type="Pfam" id="PF02525"/>
    </source>
</evidence>
<evidence type="ECO:0000313" key="4">
    <source>
        <dbReference type="EMBL" id="ADL58327.1"/>
    </source>
</evidence>
<dbReference type="EMBL" id="CP001710">
    <property type="protein sequence ID" value="ADL58327.1"/>
    <property type="molecule type" value="Genomic_DNA"/>
</dbReference>
<evidence type="ECO:0000256" key="1">
    <source>
        <dbReference type="ARBA" id="ARBA00006252"/>
    </source>
</evidence>
<feature type="binding site" evidence="6">
    <location>
        <position position="88"/>
    </location>
    <ligand>
        <name>FMN</name>
        <dbReference type="ChEBI" id="CHEBI:58210"/>
    </ligand>
</feature>
<evidence type="ECO:0000256" key="2">
    <source>
        <dbReference type="ARBA" id="ARBA00023002"/>
    </source>
</evidence>
<dbReference type="InterPro" id="IPR051545">
    <property type="entry name" value="NAD(P)H_dehydrogenase_qn"/>
</dbReference>
<reference evidence="4 5" key="1">
    <citation type="journal article" date="2010" name="J. Bacteriol.">
        <title>Complete genome sequence of Methanothermobacter marburgensis, a methanoarchaeon model organism.</title>
        <authorList>
            <person name="Liesegang H."/>
            <person name="Kaster A.K."/>
            <person name="Wiezer A."/>
            <person name="Goenrich M."/>
            <person name="Wollherr A."/>
            <person name="Seedorf H."/>
            <person name="Gottschalk G."/>
            <person name="Thauer R.K."/>
        </authorList>
    </citation>
    <scope>NUCLEOTIDE SEQUENCE [LARGE SCALE GENOMIC DNA]</scope>
    <source>
        <strain evidence="5">ATCC BAA-927 / DSM 2133 / JCM 14651 / NBRC 100331 / OCM 82 / Marburg</strain>
    </source>
</reference>
<feature type="binding site" evidence="6">
    <location>
        <position position="15"/>
    </location>
    <ligand>
        <name>FMN</name>
        <dbReference type="ChEBI" id="CHEBI:58210"/>
    </ligand>
</feature>
<reference evidence="6" key="2">
    <citation type="journal article" date="2014" name="Biosci. Rep.">
        <title>A novel cytosolic NADH:quinone oxidoreductase from Methanothermobacter marburgensis.</title>
        <authorList>
            <person name="Ullmann E."/>
            <person name="Tan T.C."/>
            <person name="Gundinger T."/>
            <person name="Herwig C."/>
            <person name="Divne C."/>
            <person name="Spadiut O."/>
        </authorList>
    </citation>
    <scope>X-RAY CRYSTALLOGRAPHY (1.50 ANGSTROMS) IN COMPLEX WITH FMN</scope>
</reference>
<dbReference type="Gene3D" id="3.40.50.360">
    <property type="match status" value="1"/>
</dbReference>
<proteinExistence type="evidence at protein level"/>